<feature type="domain" description="Aminoglycoside phosphotransferase" evidence="1">
    <location>
        <begin position="32"/>
        <end position="161"/>
    </location>
</feature>
<name>A0A7W9P908_9NOCA</name>
<dbReference type="Gene3D" id="3.90.1200.10">
    <property type="match status" value="1"/>
</dbReference>
<dbReference type="RefSeq" id="WP_040749636.1">
    <property type="nucleotide sequence ID" value="NZ_JACHIT010000001.1"/>
</dbReference>
<evidence type="ECO:0000313" key="2">
    <source>
        <dbReference type="EMBL" id="MBB5911630.1"/>
    </source>
</evidence>
<gene>
    <name evidence="2" type="ORF">BJY24_000497</name>
</gene>
<organism evidence="2 3">
    <name type="scientific">Nocardia transvalensis</name>
    <dbReference type="NCBI Taxonomy" id="37333"/>
    <lineage>
        <taxon>Bacteria</taxon>
        <taxon>Bacillati</taxon>
        <taxon>Actinomycetota</taxon>
        <taxon>Actinomycetes</taxon>
        <taxon>Mycobacteriales</taxon>
        <taxon>Nocardiaceae</taxon>
        <taxon>Nocardia</taxon>
    </lineage>
</organism>
<sequence>MTEIPLPGGFVNRVVRVGDTVRRDVGHNSDFAHRLLRRFEQRGWSGTPRYLGMDSQGREVLTYLDDIAGQPDSTDQSLVAVARAVREFHDLTAGTPLAADQDVVCHNDLSPKNTVYRPGGSVAFLDWDLAAPGARIHDIAHMCWQYLNLGPSVADVTVAANRMRLMCDAYGLADRTHVVDTILWWQDRCWRGIESAADNGDPAMVNLRNSGAVDAVRAAYDWTSEHRAEFATAGFTGRG</sequence>
<evidence type="ECO:0000259" key="1">
    <source>
        <dbReference type="Pfam" id="PF01636"/>
    </source>
</evidence>
<proteinExistence type="predicted"/>
<accession>A0A7W9P908</accession>
<evidence type="ECO:0000313" key="3">
    <source>
        <dbReference type="Proteomes" id="UP000540412"/>
    </source>
</evidence>
<reference evidence="2 3" key="1">
    <citation type="submission" date="2020-08" db="EMBL/GenBank/DDBJ databases">
        <title>Sequencing the genomes of 1000 actinobacteria strains.</title>
        <authorList>
            <person name="Klenk H.-P."/>
        </authorList>
    </citation>
    <scope>NUCLEOTIDE SEQUENCE [LARGE SCALE GENOMIC DNA]</scope>
    <source>
        <strain evidence="2 3">DSM 43582</strain>
    </source>
</reference>
<dbReference type="Proteomes" id="UP000540412">
    <property type="component" value="Unassembled WGS sequence"/>
</dbReference>
<dbReference type="Pfam" id="PF01636">
    <property type="entry name" value="APH"/>
    <property type="match status" value="1"/>
</dbReference>
<comment type="caution">
    <text evidence="2">The sequence shown here is derived from an EMBL/GenBank/DDBJ whole genome shotgun (WGS) entry which is preliminary data.</text>
</comment>
<dbReference type="InterPro" id="IPR002575">
    <property type="entry name" value="Aminoglycoside_PTrfase"/>
</dbReference>
<dbReference type="AlphaFoldDB" id="A0A7W9P908"/>
<keyword evidence="3" id="KW-1185">Reference proteome</keyword>
<dbReference type="EMBL" id="JACHIT010000001">
    <property type="protein sequence ID" value="MBB5911630.1"/>
    <property type="molecule type" value="Genomic_DNA"/>
</dbReference>
<dbReference type="SUPFAM" id="SSF56112">
    <property type="entry name" value="Protein kinase-like (PK-like)"/>
    <property type="match status" value="1"/>
</dbReference>
<protein>
    <recommendedName>
        <fullName evidence="1">Aminoglycoside phosphotransferase domain-containing protein</fullName>
    </recommendedName>
</protein>
<dbReference type="InterPro" id="IPR011009">
    <property type="entry name" value="Kinase-like_dom_sf"/>
</dbReference>